<reference evidence="8" key="1">
    <citation type="submission" date="2016-10" db="EMBL/GenBank/DDBJ databases">
        <authorList>
            <person name="Varghese N."/>
            <person name="Submissions S."/>
        </authorList>
    </citation>
    <scope>NUCLEOTIDE SEQUENCE [LARGE SCALE GENOMIC DNA]</scope>
    <source>
        <strain evidence="8">ES.061</strain>
    </source>
</reference>
<feature type="transmembrane region" description="Helical" evidence="6">
    <location>
        <begin position="100"/>
        <end position="120"/>
    </location>
</feature>
<evidence type="ECO:0000256" key="1">
    <source>
        <dbReference type="ARBA" id="ARBA00004651"/>
    </source>
</evidence>
<feature type="transmembrane region" description="Helical" evidence="6">
    <location>
        <begin position="172"/>
        <end position="192"/>
    </location>
</feature>
<dbReference type="Pfam" id="PF02653">
    <property type="entry name" value="BPD_transp_2"/>
    <property type="match status" value="1"/>
</dbReference>
<evidence type="ECO:0000313" key="8">
    <source>
        <dbReference type="Proteomes" id="UP000199064"/>
    </source>
</evidence>
<dbReference type="GO" id="GO:0005886">
    <property type="term" value="C:plasma membrane"/>
    <property type="evidence" value="ECO:0007669"/>
    <property type="project" value="UniProtKB-SubCell"/>
</dbReference>
<dbReference type="AlphaFoldDB" id="A0A1H4M2G2"/>
<evidence type="ECO:0000256" key="6">
    <source>
        <dbReference type="SAM" id="Phobius"/>
    </source>
</evidence>
<evidence type="ECO:0000256" key="5">
    <source>
        <dbReference type="ARBA" id="ARBA00023136"/>
    </source>
</evidence>
<feature type="transmembrane region" description="Helical" evidence="6">
    <location>
        <begin position="213"/>
        <end position="239"/>
    </location>
</feature>
<dbReference type="PANTHER" id="PTHR30482">
    <property type="entry name" value="HIGH-AFFINITY BRANCHED-CHAIN AMINO ACID TRANSPORT SYSTEM PERMEASE"/>
    <property type="match status" value="1"/>
</dbReference>
<dbReference type="InterPro" id="IPR001851">
    <property type="entry name" value="ABC_transp_permease"/>
</dbReference>
<gene>
    <name evidence="7" type="ORF">SAMN05216452_3111</name>
</gene>
<keyword evidence="4 6" id="KW-1133">Transmembrane helix</keyword>
<dbReference type="CDD" id="cd06581">
    <property type="entry name" value="TM_PBP1_LivM_like"/>
    <property type="match status" value="1"/>
</dbReference>
<evidence type="ECO:0000256" key="2">
    <source>
        <dbReference type="ARBA" id="ARBA00022475"/>
    </source>
</evidence>
<feature type="transmembrane region" description="Helical" evidence="6">
    <location>
        <begin position="259"/>
        <end position="283"/>
    </location>
</feature>
<evidence type="ECO:0000256" key="3">
    <source>
        <dbReference type="ARBA" id="ARBA00022692"/>
    </source>
</evidence>
<feature type="transmembrane region" description="Helical" evidence="6">
    <location>
        <begin position="127"/>
        <end position="148"/>
    </location>
</feature>
<keyword evidence="3 6" id="KW-0812">Transmembrane</keyword>
<keyword evidence="8" id="KW-1185">Reference proteome</keyword>
<feature type="transmembrane region" description="Helical" evidence="6">
    <location>
        <begin position="36"/>
        <end position="54"/>
    </location>
</feature>
<dbReference type="EMBL" id="FNSL01000001">
    <property type="protein sequence ID" value="SEB77153.1"/>
    <property type="molecule type" value="Genomic_DNA"/>
</dbReference>
<dbReference type="PANTHER" id="PTHR30482:SF17">
    <property type="entry name" value="ABC TRANSPORTER ATP-BINDING PROTEIN"/>
    <property type="match status" value="1"/>
</dbReference>
<feature type="transmembrane region" description="Helical" evidence="6">
    <location>
        <begin position="61"/>
        <end position="80"/>
    </location>
</feature>
<dbReference type="InterPro" id="IPR043428">
    <property type="entry name" value="LivM-like"/>
</dbReference>
<comment type="subcellular location">
    <subcellularLocation>
        <location evidence="1">Cell membrane</location>
        <topology evidence="1">Multi-pass membrane protein</topology>
    </subcellularLocation>
</comment>
<organism evidence="7 8">
    <name type="scientific">Nitratireductor aquibiodomus</name>
    <dbReference type="NCBI Taxonomy" id="204799"/>
    <lineage>
        <taxon>Bacteria</taxon>
        <taxon>Pseudomonadati</taxon>
        <taxon>Pseudomonadota</taxon>
        <taxon>Alphaproteobacteria</taxon>
        <taxon>Hyphomicrobiales</taxon>
        <taxon>Phyllobacteriaceae</taxon>
        <taxon>Nitratireductor</taxon>
    </lineage>
</organism>
<name>A0A1H4M2G2_9HYPH</name>
<dbReference type="Proteomes" id="UP000199064">
    <property type="component" value="Unassembled WGS sequence"/>
</dbReference>
<evidence type="ECO:0000256" key="4">
    <source>
        <dbReference type="ARBA" id="ARBA00022989"/>
    </source>
</evidence>
<evidence type="ECO:0000313" key="7">
    <source>
        <dbReference type="EMBL" id="SEB77153.1"/>
    </source>
</evidence>
<dbReference type="GO" id="GO:0015658">
    <property type="term" value="F:branched-chain amino acid transmembrane transporter activity"/>
    <property type="evidence" value="ECO:0007669"/>
    <property type="project" value="InterPro"/>
</dbReference>
<feature type="transmembrane region" description="Helical" evidence="6">
    <location>
        <begin position="295"/>
        <end position="315"/>
    </location>
</feature>
<keyword evidence="5 6" id="KW-0472">Membrane</keyword>
<dbReference type="RefSeq" id="WP_025030831.1">
    <property type="nucleotide sequence ID" value="NZ_FNSL01000001.1"/>
</dbReference>
<protein>
    <submittedName>
        <fullName evidence="7">Branched-chain amino acid transport system permease protein</fullName>
    </submittedName>
</protein>
<proteinExistence type="predicted"/>
<accession>A0A1H4M2G2</accession>
<sequence>MSKFDRFTLTGIVMLVLLIIAPFVVAQTGWHGGLPLLTRIVIYALAVVSLDLIIGYGALVSFGHAMFFSVGGYVVAVLAYHTNMGDTIFGWEGTNSALVLWPLALLACALLGLVIGYLALKTRGVQFIMITLAFAQMVYFILVSLQFYGGDDGLMMDMRNTMPGIDLDDPFAFYYLALGLLVLWVLFCRFIVNSRFGMVFQGLRQSERRAVNLGVNPLPFRLAAFVISAVGTGLAGVLWANYAEFVTPDMATWAKSGEFMAIVTLGGLGTLLGPIAGAAAFIGLEQILTIWTEHWMIVMGPILVLIALFGQQGMLGRFLKGGRHD</sequence>
<keyword evidence="2" id="KW-1003">Cell membrane</keyword>